<feature type="compositionally biased region" description="Polar residues" evidence="1">
    <location>
        <begin position="27"/>
        <end position="46"/>
    </location>
</feature>
<reference evidence="2 3" key="1">
    <citation type="journal article" date="2015" name="Proc. Natl. Acad. Sci. U.S.A.">
        <title>The resurrection genome of Boea hygrometrica: A blueprint for survival of dehydration.</title>
        <authorList>
            <person name="Xiao L."/>
            <person name="Yang G."/>
            <person name="Zhang L."/>
            <person name="Yang X."/>
            <person name="Zhao S."/>
            <person name="Ji Z."/>
            <person name="Zhou Q."/>
            <person name="Hu M."/>
            <person name="Wang Y."/>
            <person name="Chen M."/>
            <person name="Xu Y."/>
            <person name="Jin H."/>
            <person name="Xiao X."/>
            <person name="Hu G."/>
            <person name="Bao F."/>
            <person name="Hu Y."/>
            <person name="Wan P."/>
            <person name="Li L."/>
            <person name="Deng X."/>
            <person name="Kuang T."/>
            <person name="Xiang C."/>
            <person name="Zhu J.K."/>
            <person name="Oliver M.J."/>
            <person name="He Y."/>
        </authorList>
    </citation>
    <scope>NUCLEOTIDE SEQUENCE [LARGE SCALE GENOMIC DNA]</scope>
    <source>
        <strain evidence="3">cv. XS01</strain>
    </source>
</reference>
<protein>
    <submittedName>
        <fullName evidence="2">Uncharacterized protein</fullName>
    </submittedName>
</protein>
<dbReference type="InterPro" id="IPR038931">
    <property type="entry name" value="CRR3"/>
</dbReference>
<evidence type="ECO:0000256" key="1">
    <source>
        <dbReference type="SAM" id="MobiDB-lite"/>
    </source>
</evidence>
<dbReference type="GO" id="GO:0009773">
    <property type="term" value="P:photosynthetic electron transport in photosystem I"/>
    <property type="evidence" value="ECO:0007669"/>
    <property type="project" value="InterPro"/>
</dbReference>
<dbReference type="GO" id="GO:0009535">
    <property type="term" value="C:chloroplast thylakoid membrane"/>
    <property type="evidence" value="ECO:0007669"/>
    <property type="project" value="InterPro"/>
</dbReference>
<feature type="region of interest" description="Disordered" evidence="1">
    <location>
        <begin position="22"/>
        <end position="46"/>
    </location>
</feature>
<dbReference type="EMBL" id="KV010025">
    <property type="protein sequence ID" value="KZV28705.1"/>
    <property type="molecule type" value="Genomic_DNA"/>
</dbReference>
<evidence type="ECO:0000313" key="3">
    <source>
        <dbReference type="Proteomes" id="UP000250235"/>
    </source>
</evidence>
<name>A0A2Z7B4J3_9LAMI</name>
<evidence type="ECO:0000313" key="2">
    <source>
        <dbReference type="EMBL" id="KZV28705.1"/>
    </source>
</evidence>
<gene>
    <name evidence="2" type="ORF">F511_12573</name>
</gene>
<sequence>MAAMVILCSSSINKPRVLALASPPPTNSTTSLNSHQNINPNTISTSKNSIPQKIQLERHEKLQQDWKKLKRGNQLSVLEVERAIGSGIFRDSDGESDGRSRLFDNMLGNTVGKSEGSMEKKLRETGEWLVDQTERTSRSAVDFGLYVIGMC</sequence>
<dbReference type="OrthoDB" id="786513at2759"/>
<organism evidence="2 3">
    <name type="scientific">Dorcoceras hygrometricum</name>
    <dbReference type="NCBI Taxonomy" id="472368"/>
    <lineage>
        <taxon>Eukaryota</taxon>
        <taxon>Viridiplantae</taxon>
        <taxon>Streptophyta</taxon>
        <taxon>Embryophyta</taxon>
        <taxon>Tracheophyta</taxon>
        <taxon>Spermatophyta</taxon>
        <taxon>Magnoliopsida</taxon>
        <taxon>eudicotyledons</taxon>
        <taxon>Gunneridae</taxon>
        <taxon>Pentapetalae</taxon>
        <taxon>asterids</taxon>
        <taxon>lamiids</taxon>
        <taxon>Lamiales</taxon>
        <taxon>Gesneriaceae</taxon>
        <taxon>Didymocarpoideae</taxon>
        <taxon>Trichosporeae</taxon>
        <taxon>Loxocarpinae</taxon>
        <taxon>Dorcoceras</taxon>
    </lineage>
</organism>
<accession>A0A2Z7B4J3</accession>
<keyword evidence="3" id="KW-1185">Reference proteome</keyword>
<dbReference type="GO" id="GO:0010598">
    <property type="term" value="C:NAD(P)H dehydrogenase complex (plastoquinone)"/>
    <property type="evidence" value="ECO:0007669"/>
    <property type="project" value="InterPro"/>
</dbReference>
<proteinExistence type="predicted"/>
<dbReference type="PANTHER" id="PTHR36340">
    <property type="entry name" value="NAD(P)H DEHYDROGENASE SUBUNIT CRR3, CHLOROPLASTIC-RELATED"/>
    <property type="match status" value="1"/>
</dbReference>
<dbReference type="Proteomes" id="UP000250235">
    <property type="component" value="Unassembled WGS sequence"/>
</dbReference>
<dbReference type="PANTHER" id="PTHR36340:SF1">
    <property type="entry name" value="NAD(P)H DEHYDROGENASE SUBUNIT CRR3, CHLOROPLASTIC-RELATED"/>
    <property type="match status" value="1"/>
</dbReference>
<dbReference type="AlphaFoldDB" id="A0A2Z7B4J3"/>